<dbReference type="RefSeq" id="WP_125259021.1">
    <property type="nucleotide sequence ID" value="NZ_CP114280.1"/>
</dbReference>
<dbReference type="PANTHER" id="PTHR34219">
    <property type="entry name" value="IRON-REGULATED INNER MEMBRANE PROTEIN-RELATED"/>
    <property type="match status" value="1"/>
</dbReference>
<name>A0ABY8G9E1_9GAMM</name>
<feature type="transmembrane region" description="Helical" evidence="1">
    <location>
        <begin position="186"/>
        <end position="206"/>
    </location>
</feature>
<evidence type="ECO:0000256" key="1">
    <source>
        <dbReference type="SAM" id="Phobius"/>
    </source>
</evidence>
<feature type="transmembrane region" description="Helical" evidence="1">
    <location>
        <begin position="239"/>
        <end position="259"/>
    </location>
</feature>
<dbReference type="Proteomes" id="UP001219630">
    <property type="component" value="Chromosome"/>
</dbReference>
<feature type="transmembrane region" description="Helical" evidence="1">
    <location>
        <begin position="455"/>
        <end position="479"/>
    </location>
</feature>
<dbReference type="PANTHER" id="PTHR34219:SF1">
    <property type="entry name" value="PEPSY DOMAIN-CONTAINING PROTEIN"/>
    <property type="match status" value="1"/>
</dbReference>
<protein>
    <submittedName>
        <fullName evidence="2">PepSY-associated TM helix domain-containing protein</fullName>
    </submittedName>
</protein>
<keyword evidence="1" id="KW-0472">Membrane</keyword>
<keyword evidence="1" id="KW-1133">Transmembrane helix</keyword>
<keyword evidence="3" id="KW-1185">Reference proteome</keyword>
<reference evidence="2 3" key="1">
    <citation type="submission" date="2022-12" db="EMBL/GenBank/DDBJ databases">
        <title>Complete genome sequencing of Dickeya lacustris type strain LMG30899.</title>
        <authorList>
            <person name="Dobhal S."/>
            <person name="Arizala D."/>
            <person name="Arif M."/>
        </authorList>
    </citation>
    <scope>NUCLEOTIDE SEQUENCE [LARGE SCALE GENOMIC DNA]</scope>
    <source>
        <strain evidence="2 3">LMG30899</strain>
    </source>
</reference>
<dbReference type="EMBL" id="CP114280">
    <property type="protein sequence ID" value="WFN56542.1"/>
    <property type="molecule type" value="Genomic_DNA"/>
</dbReference>
<feature type="transmembrane region" description="Helical" evidence="1">
    <location>
        <begin position="432"/>
        <end position="449"/>
    </location>
</feature>
<keyword evidence="1" id="KW-0812">Transmembrane</keyword>
<dbReference type="Pfam" id="PF03929">
    <property type="entry name" value="PepSY_TM"/>
    <property type="match status" value="1"/>
</dbReference>
<accession>A0ABY8G9E1</accession>
<evidence type="ECO:0000313" key="3">
    <source>
        <dbReference type="Proteomes" id="UP001219630"/>
    </source>
</evidence>
<organism evidence="2 3">
    <name type="scientific">Dickeya lacustris</name>
    <dbReference type="NCBI Taxonomy" id="2259638"/>
    <lineage>
        <taxon>Bacteria</taxon>
        <taxon>Pseudomonadati</taxon>
        <taxon>Pseudomonadota</taxon>
        <taxon>Gammaproteobacteria</taxon>
        <taxon>Enterobacterales</taxon>
        <taxon>Pectobacteriaceae</taxon>
        <taxon>Dickeya</taxon>
    </lineage>
</organism>
<gene>
    <name evidence="2" type="ORF">O1Q98_04420</name>
</gene>
<feature type="transmembrane region" description="Helical" evidence="1">
    <location>
        <begin position="403"/>
        <end position="420"/>
    </location>
</feature>
<dbReference type="InterPro" id="IPR005625">
    <property type="entry name" value="PepSY-ass_TM"/>
</dbReference>
<sequence length="488" mass="53986">MSVPTSATSSIHSPISSDMPTASVASGKGYSVSQQSALLGLFMRLHFYIGLFVGPFIFIAALTGTIYVLTPQLESRYYSTWLFTDNTGTVHPLSQQITAAMQAVNQHYPQATLSAVRPAPAVGYTTRVMFSLPSLNTSESYAVFVDPVSLDIRGAATVYGTSGILPFRTMLDYLHRHLLLGEMGRAYSELAASWLWLSALGGLFIWHRNRKMTPRLHRQSGSASNSPVRQRMRLRQRHTVIGLTLTLGLIFFSATGLTWSRWAGENIASLRATLGWLTPSLSTQLNAPSPATGNLHLEHQATSASAGSPLSVDTFDKVQTLARQAGIDAGKIEIKPATKPHRAWTVSEIDRSWPTQVDAVAIDPVTLTVIDRVRFADYPLAAKLTRWGIDAHMGILFGWPNQLLLAAFGFSLCLLIVWGYRMWWIRRPRHHAISHPLQTLTLAFLPLRTATKGVILISAMMLALSLPVMGVSLLLFLLIDIWRWRRTR</sequence>
<evidence type="ECO:0000313" key="2">
    <source>
        <dbReference type="EMBL" id="WFN56542.1"/>
    </source>
</evidence>
<proteinExistence type="predicted"/>
<feature type="transmembrane region" description="Helical" evidence="1">
    <location>
        <begin position="45"/>
        <end position="69"/>
    </location>
</feature>